<evidence type="ECO:0000259" key="2">
    <source>
        <dbReference type="PROSITE" id="PS00036"/>
    </source>
</evidence>
<dbReference type="GO" id="GO:0003700">
    <property type="term" value="F:DNA-binding transcription factor activity"/>
    <property type="evidence" value="ECO:0007669"/>
    <property type="project" value="InterPro"/>
</dbReference>
<dbReference type="AlphaFoldDB" id="A0A8H3BQ55"/>
<gene>
    <name evidence="3" type="ORF">RDB_LOCUS154935</name>
</gene>
<dbReference type="PROSITE" id="PS00036">
    <property type="entry name" value="BZIP_BASIC"/>
    <property type="match status" value="1"/>
</dbReference>
<dbReference type="Proteomes" id="UP000663841">
    <property type="component" value="Unassembled WGS sequence"/>
</dbReference>
<feature type="compositionally biased region" description="Polar residues" evidence="1">
    <location>
        <begin position="1"/>
        <end position="16"/>
    </location>
</feature>
<dbReference type="InterPro" id="IPR004827">
    <property type="entry name" value="bZIP"/>
</dbReference>
<name>A0A8H3BQ55_9AGAM</name>
<feature type="compositionally biased region" description="Low complexity" evidence="1">
    <location>
        <begin position="25"/>
        <end position="45"/>
    </location>
</feature>
<feature type="region of interest" description="Disordered" evidence="1">
    <location>
        <begin position="72"/>
        <end position="113"/>
    </location>
</feature>
<evidence type="ECO:0000256" key="1">
    <source>
        <dbReference type="SAM" id="MobiDB-lite"/>
    </source>
</evidence>
<evidence type="ECO:0000313" key="4">
    <source>
        <dbReference type="Proteomes" id="UP000663841"/>
    </source>
</evidence>
<organism evidence="3 4">
    <name type="scientific">Rhizoctonia solani</name>
    <dbReference type="NCBI Taxonomy" id="456999"/>
    <lineage>
        <taxon>Eukaryota</taxon>
        <taxon>Fungi</taxon>
        <taxon>Dikarya</taxon>
        <taxon>Basidiomycota</taxon>
        <taxon>Agaricomycotina</taxon>
        <taxon>Agaricomycetes</taxon>
        <taxon>Cantharellales</taxon>
        <taxon>Ceratobasidiaceae</taxon>
        <taxon>Rhizoctonia</taxon>
    </lineage>
</organism>
<dbReference type="EMBL" id="CAJMWW010000281">
    <property type="protein sequence ID" value="CAE6462518.1"/>
    <property type="molecule type" value="Genomic_DNA"/>
</dbReference>
<comment type="caution">
    <text evidence="3">The sequence shown here is derived from an EMBL/GenBank/DDBJ whole genome shotgun (WGS) entry which is preliminary data.</text>
</comment>
<reference evidence="3" key="1">
    <citation type="submission" date="2021-01" db="EMBL/GenBank/DDBJ databases">
        <authorList>
            <person name="Kaushik A."/>
        </authorList>
    </citation>
    <scope>NUCLEOTIDE SEQUENCE</scope>
    <source>
        <strain evidence="3">AG3-T5</strain>
    </source>
</reference>
<feature type="region of interest" description="Disordered" evidence="1">
    <location>
        <begin position="1"/>
        <end position="53"/>
    </location>
</feature>
<accession>A0A8H3BQ55</accession>
<protein>
    <recommendedName>
        <fullName evidence="2">BZIP domain-containing protein</fullName>
    </recommendedName>
</protein>
<feature type="compositionally biased region" description="Low complexity" evidence="1">
    <location>
        <begin position="76"/>
        <end position="87"/>
    </location>
</feature>
<feature type="region of interest" description="Disordered" evidence="1">
    <location>
        <begin position="174"/>
        <end position="207"/>
    </location>
</feature>
<feature type="domain" description="BZIP" evidence="2">
    <location>
        <begin position="34"/>
        <end position="49"/>
    </location>
</feature>
<proteinExistence type="predicted"/>
<sequence length="269" mass="29245">MPATRSHSTNLVSQSLPAEDMKPASSPRSTSESRSLSRNAQAQARLRARRRAHVESLEAEIKRLQSIVDATALHPSRNSQTSTNNSSPLGVYSSPVPSLPSNPEAGSSSRPLDTIQLRHDNERLRRERDAFRVQVEALMGYISRGCALPSSSPIPNSTTSPLFDLKRPGFASCEIEQGDSPDLHSEMDSEDQQSQDPFSQSPFIPPGAYTKDETSQLLSLYGSNLAFLRHFDLHAQGPALFSIGDKPIQLPVLPGSNLWGAIGAMNTSN</sequence>
<evidence type="ECO:0000313" key="3">
    <source>
        <dbReference type="EMBL" id="CAE6462518.1"/>
    </source>
</evidence>
<feature type="compositionally biased region" description="Polar residues" evidence="1">
    <location>
        <begin position="95"/>
        <end position="111"/>
    </location>
</feature>